<reference evidence="6 7" key="1">
    <citation type="submission" date="2019-05" db="EMBL/GenBank/DDBJ databases">
        <authorList>
            <person name="Pankratov T."/>
            <person name="Grouzdev D."/>
        </authorList>
    </citation>
    <scope>NUCLEOTIDE SEQUENCE [LARGE SCALE GENOMIC DNA]</scope>
    <source>
        <strain evidence="6 7">KEBCLARHB70R</strain>
    </source>
</reference>
<proteinExistence type="inferred from homology"/>
<dbReference type="OrthoDB" id="9787041at2"/>
<evidence type="ECO:0000256" key="2">
    <source>
        <dbReference type="ARBA" id="ARBA00010973"/>
    </source>
</evidence>
<dbReference type="PANTHER" id="PTHR43123:SF4">
    <property type="entry name" value="POLYSACCHARIDE DEACETYLASE"/>
    <property type="match status" value="1"/>
</dbReference>
<comment type="caution">
    <text evidence="6">The sequence shown here is derived from an EMBL/GenBank/DDBJ whole genome shotgun (WGS) entry which is preliminary data.</text>
</comment>
<comment type="similarity">
    <text evidence="2">Belongs to the polysaccharide deacetylase family.</text>
</comment>
<keyword evidence="7" id="KW-1185">Reference proteome</keyword>
<evidence type="ECO:0000256" key="4">
    <source>
        <dbReference type="ARBA" id="ARBA00032976"/>
    </source>
</evidence>
<sequence>MPDHHGRYAYRAITGRPDYYWPGGKRLAVYVALGVECYAFGEGMVENLVPGGAAAHDVLNASWREYGNRVGAWRILDGMNRLGLPLTILMNSAVYQEAPSLAAAFRTSGCEIVAHGRSNSDTMAGMSEAEERAYIGGVTETIRAAEGKPPAGWASPWIAETPTTPDTLQEAGYRYLLDWCMDDQPIWLNTRGGRLLSVPYSQEINDSSTIIGRMASATTFADMIVDQFEQLRADSDGQPLVMSVILHSFIAGQPFRLRPILKALAHIAATRDALWLTTPGAIADQMYADPALAA</sequence>
<evidence type="ECO:0000256" key="1">
    <source>
        <dbReference type="ARBA" id="ARBA00003236"/>
    </source>
</evidence>
<dbReference type="RefSeq" id="WP_138324835.1">
    <property type="nucleotide sequence ID" value="NZ_VCDI01000001.1"/>
</dbReference>
<dbReference type="AlphaFoldDB" id="A0A5R9JGN4"/>
<comment type="function">
    <text evidence="1">Is involved in generating a small heat-stable compound (Nod), an acylated oligomer of N-acetylglucosamine, that stimulates mitosis in various plant protoplasts.</text>
</comment>
<evidence type="ECO:0000313" key="6">
    <source>
        <dbReference type="EMBL" id="TLU74586.1"/>
    </source>
</evidence>
<dbReference type="GO" id="GO:0016810">
    <property type="term" value="F:hydrolase activity, acting on carbon-nitrogen (but not peptide) bonds"/>
    <property type="evidence" value="ECO:0007669"/>
    <property type="project" value="InterPro"/>
</dbReference>
<organism evidence="6 7">
    <name type="scientific">Lichenicoccus roseus</name>
    <dbReference type="NCBI Taxonomy" id="2683649"/>
    <lineage>
        <taxon>Bacteria</taxon>
        <taxon>Pseudomonadati</taxon>
        <taxon>Pseudomonadota</taxon>
        <taxon>Alphaproteobacteria</taxon>
        <taxon>Acetobacterales</taxon>
        <taxon>Acetobacteraceae</taxon>
        <taxon>Lichenicoccus</taxon>
    </lineage>
</organism>
<dbReference type="CDD" id="cd10979">
    <property type="entry name" value="CE4_PuuE_like"/>
    <property type="match status" value="1"/>
</dbReference>
<name>A0A5R9JGN4_9PROT</name>
<dbReference type="Pfam" id="PF01522">
    <property type="entry name" value="Polysacc_deac_1"/>
    <property type="match status" value="1"/>
</dbReference>
<evidence type="ECO:0000313" key="7">
    <source>
        <dbReference type="Proteomes" id="UP000305654"/>
    </source>
</evidence>
<dbReference type="SUPFAM" id="SSF88713">
    <property type="entry name" value="Glycoside hydrolase/deacetylase"/>
    <property type="match status" value="1"/>
</dbReference>
<dbReference type="PANTHER" id="PTHR43123">
    <property type="entry name" value="POLYSACCHARIDE DEACETYLASE-RELATED"/>
    <property type="match status" value="1"/>
</dbReference>
<protein>
    <recommendedName>
        <fullName evidence="3">Chitooligosaccharide deacetylase</fullName>
    </recommendedName>
    <alternativeName>
        <fullName evidence="4">Nodulation protein B</fullName>
    </alternativeName>
</protein>
<dbReference type="GO" id="GO:0005975">
    <property type="term" value="P:carbohydrate metabolic process"/>
    <property type="evidence" value="ECO:0007669"/>
    <property type="project" value="InterPro"/>
</dbReference>
<dbReference type="Proteomes" id="UP000305654">
    <property type="component" value="Unassembled WGS sequence"/>
</dbReference>
<evidence type="ECO:0000256" key="3">
    <source>
        <dbReference type="ARBA" id="ARBA00020071"/>
    </source>
</evidence>
<dbReference type="EMBL" id="VCDI01000001">
    <property type="protein sequence ID" value="TLU74586.1"/>
    <property type="molecule type" value="Genomic_DNA"/>
</dbReference>
<dbReference type="InterPro" id="IPR011330">
    <property type="entry name" value="Glyco_hydro/deAcase_b/a-brl"/>
</dbReference>
<gene>
    <name evidence="6" type="ORF">FE263_05325</name>
</gene>
<accession>A0A5R9JGN4</accession>
<dbReference type="Gene3D" id="3.20.20.370">
    <property type="entry name" value="Glycoside hydrolase/deacetylase"/>
    <property type="match status" value="1"/>
</dbReference>
<feature type="domain" description="NodB homology" evidence="5">
    <location>
        <begin position="71"/>
        <end position="175"/>
    </location>
</feature>
<evidence type="ECO:0000259" key="5">
    <source>
        <dbReference type="Pfam" id="PF01522"/>
    </source>
</evidence>
<dbReference type="InterPro" id="IPR002509">
    <property type="entry name" value="NODB_dom"/>
</dbReference>